<evidence type="ECO:0000313" key="2">
    <source>
        <dbReference type="Proteomes" id="UP000499080"/>
    </source>
</evidence>
<dbReference type="AlphaFoldDB" id="A0A4Y2WX69"/>
<organism evidence="1 2">
    <name type="scientific">Araneus ventricosus</name>
    <name type="common">Orbweaver spider</name>
    <name type="synonym">Epeira ventricosa</name>
    <dbReference type="NCBI Taxonomy" id="182803"/>
    <lineage>
        <taxon>Eukaryota</taxon>
        <taxon>Metazoa</taxon>
        <taxon>Ecdysozoa</taxon>
        <taxon>Arthropoda</taxon>
        <taxon>Chelicerata</taxon>
        <taxon>Arachnida</taxon>
        <taxon>Araneae</taxon>
        <taxon>Araneomorphae</taxon>
        <taxon>Entelegynae</taxon>
        <taxon>Araneoidea</taxon>
        <taxon>Araneidae</taxon>
        <taxon>Araneus</taxon>
    </lineage>
</organism>
<keyword evidence="2" id="KW-1185">Reference proteome</keyword>
<evidence type="ECO:0000313" key="1">
    <source>
        <dbReference type="EMBL" id="GBO41829.1"/>
    </source>
</evidence>
<accession>A0A4Y2WX69</accession>
<name>A0A4Y2WX69_ARAVE</name>
<sequence>MKNPRMYCCTGAYLSRWHFFLPPAEVHIYVSPLVAPHHKGKMLSIVHFSHALGTFELTSSPSCGDIGSVKAFRPLSLVSVSSQFHRRLPDLLAPLSR</sequence>
<dbReference type="EMBL" id="BGPR01067669">
    <property type="protein sequence ID" value="GBO41829.1"/>
    <property type="molecule type" value="Genomic_DNA"/>
</dbReference>
<proteinExistence type="predicted"/>
<gene>
    <name evidence="1" type="ORF">AVEN_177788_1</name>
</gene>
<comment type="caution">
    <text evidence="1">The sequence shown here is derived from an EMBL/GenBank/DDBJ whole genome shotgun (WGS) entry which is preliminary data.</text>
</comment>
<reference evidence="1 2" key="1">
    <citation type="journal article" date="2019" name="Sci. Rep.">
        <title>Orb-weaving spider Araneus ventricosus genome elucidates the spidroin gene catalogue.</title>
        <authorList>
            <person name="Kono N."/>
            <person name="Nakamura H."/>
            <person name="Ohtoshi R."/>
            <person name="Moran D.A.P."/>
            <person name="Shinohara A."/>
            <person name="Yoshida Y."/>
            <person name="Fujiwara M."/>
            <person name="Mori M."/>
            <person name="Tomita M."/>
            <person name="Arakawa K."/>
        </authorList>
    </citation>
    <scope>NUCLEOTIDE SEQUENCE [LARGE SCALE GENOMIC DNA]</scope>
</reference>
<protein>
    <submittedName>
        <fullName evidence="1">Uncharacterized protein</fullName>
    </submittedName>
</protein>
<dbReference type="Proteomes" id="UP000499080">
    <property type="component" value="Unassembled WGS sequence"/>
</dbReference>